<organism evidence="2 3">
    <name type="scientific">Vibrio azureus NBRC 104587</name>
    <dbReference type="NCBI Taxonomy" id="1219077"/>
    <lineage>
        <taxon>Bacteria</taxon>
        <taxon>Pseudomonadati</taxon>
        <taxon>Pseudomonadota</taxon>
        <taxon>Gammaproteobacteria</taxon>
        <taxon>Vibrionales</taxon>
        <taxon>Vibrionaceae</taxon>
        <taxon>Vibrio</taxon>
    </lineage>
</organism>
<accession>U3C7P8</accession>
<dbReference type="RefSeq" id="WP_021711138.1">
    <property type="nucleotide sequence ID" value="NZ_BAOB01000101.1"/>
</dbReference>
<dbReference type="eggNOG" id="ENOG502Z89J">
    <property type="taxonomic scope" value="Bacteria"/>
</dbReference>
<keyword evidence="1" id="KW-0732">Signal</keyword>
<comment type="caution">
    <text evidence="2">The sequence shown here is derived from an EMBL/GenBank/DDBJ whole genome shotgun (WGS) entry which is preliminary data.</text>
</comment>
<evidence type="ECO:0000256" key="1">
    <source>
        <dbReference type="SAM" id="SignalP"/>
    </source>
</evidence>
<dbReference type="EMBL" id="BATL01000073">
    <property type="protein sequence ID" value="GAD77399.1"/>
    <property type="molecule type" value="Genomic_DNA"/>
</dbReference>
<sequence length="391" mass="44895">MNTSGLMLFLLGMFGVSFSAVAQVDKTIFVEPSIRFFDTSNQPSLRDKYASVTLDSEWFGLLSESEWVVQPLVTYLPNDSDHLHADFRQALWRYYGEEVSLTVGFQQFFQGTLEAANPVNEINQWDLITGLEKKDRLGQPAVTLGFYVGDGELLLSALTGFRQRAIQQKNTRPRFDFNLDQEAIFESSKEQYRIDLAARWYGVIGDVDLGLSAFSGTRRSPLYMTHHGRYHPYYVLTHFIAQDMSYVMGEWLWKSELLLGSEQSDVYGVLAAGGEYTYTGVLGSRWDMSLMIENYYDSREQFAPGWWQNDVVAGFRLQMNNAASTEIKFLAGYDWQQYSQQLKLEATSRLSDRWQINLLGYFTANDDSDRGLQLLADDNVMQLSLRYYFSN</sequence>
<gene>
    <name evidence="2" type="ORF">VAZ01S_073_00320</name>
</gene>
<dbReference type="STRING" id="1219077.VAZ01S_073_00320"/>
<dbReference type="AlphaFoldDB" id="U3C7P8"/>
<evidence type="ECO:0008006" key="4">
    <source>
        <dbReference type="Google" id="ProtNLM"/>
    </source>
</evidence>
<keyword evidence="3" id="KW-1185">Reference proteome</keyword>
<reference evidence="2 3" key="1">
    <citation type="submission" date="2013-09" db="EMBL/GenBank/DDBJ databases">
        <title>Whole genome shotgun sequence of Vibrio azureus NBRC 104587.</title>
        <authorList>
            <person name="Isaki S."/>
            <person name="Hosoyama A."/>
            <person name="Numata M."/>
            <person name="Hashimoto M."/>
            <person name="Hosoyama Y."/>
            <person name="Tsuchikane K."/>
            <person name="Noguchi M."/>
            <person name="Hirakata S."/>
            <person name="Ichikawa N."/>
            <person name="Ohji S."/>
            <person name="Yamazoe A."/>
            <person name="Fujita N."/>
        </authorList>
    </citation>
    <scope>NUCLEOTIDE SEQUENCE [LARGE SCALE GENOMIC DNA]</scope>
    <source>
        <strain evidence="2 3">NBRC 104587</strain>
    </source>
</reference>
<proteinExistence type="predicted"/>
<feature type="signal peptide" evidence="1">
    <location>
        <begin position="1"/>
        <end position="22"/>
    </location>
</feature>
<evidence type="ECO:0000313" key="3">
    <source>
        <dbReference type="Proteomes" id="UP000016567"/>
    </source>
</evidence>
<feature type="chain" id="PRO_5004639401" description="Porin domain-containing protein" evidence="1">
    <location>
        <begin position="23"/>
        <end position="391"/>
    </location>
</feature>
<name>U3C7P8_9VIBR</name>
<dbReference type="OrthoDB" id="1188513at2"/>
<dbReference type="Proteomes" id="UP000016567">
    <property type="component" value="Unassembled WGS sequence"/>
</dbReference>
<evidence type="ECO:0000313" key="2">
    <source>
        <dbReference type="EMBL" id="GAD77399.1"/>
    </source>
</evidence>
<protein>
    <recommendedName>
        <fullName evidence="4">Porin domain-containing protein</fullName>
    </recommendedName>
</protein>